<dbReference type="SUPFAM" id="SSF48403">
    <property type="entry name" value="Ankyrin repeat"/>
    <property type="match status" value="1"/>
</dbReference>
<dbReference type="EMBL" id="RBXP01000005">
    <property type="protein sequence ID" value="RKT61937.1"/>
    <property type="molecule type" value="Genomic_DNA"/>
</dbReference>
<keyword evidence="5" id="KW-1185">Reference proteome</keyword>
<evidence type="ECO:0000256" key="2">
    <source>
        <dbReference type="ARBA" id="ARBA00023043"/>
    </source>
</evidence>
<organism evidence="4 5">
    <name type="scientific">Azonexus fungiphilus</name>
    <dbReference type="NCBI Taxonomy" id="146940"/>
    <lineage>
        <taxon>Bacteria</taxon>
        <taxon>Pseudomonadati</taxon>
        <taxon>Pseudomonadota</taxon>
        <taxon>Betaproteobacteria</taxon>
        <taxon>Rhodocyclales</taxon>
        <taxon>Azonexaceae</taxon>
        <taxon>Azonexus</taxon>
    </lineage>
</organism>
<dbReference type="PANTHER" id="PTHR24171:SF8">
    <property type="entry name" value="BRCA1-ASSOCIATED RING DOMAIN PROTEIN 1"/>
    <property type="match status" value="1"/>
</dbReference>
<evidence type="ECO:0000256" key="3">
    <source>
        <dbReference type="PROSITE-ProRule" id="PRU00023"/>
    </source>
</evidence>
<keyword evidence="1" id="KW-0677">Repeat</keyword>
<comment type="caution">
    <text evidence="4">The sequence shown here is derived from an EMBL/GenBank/DDBJ whole genome shotgun (WGS) entry which is preliminary data.</text>
</comment>
<dbReference type="RefSeq" id="WP_121456911.1">
    <property type="nucleotide sequence ID" value="NZ_RBXP01000005.1"/>
</dbReference>
<dbReference type="PANTHER" id="PTHR24171">
    <property type="entry name" value="ANKYRIN REPEAT DOMAIN-CONTAINING PROTEIN 39-RELATED"/>
    <property type="match status" value="1"/>
</dbReference>
<reference evidence="4 5" key="1">
    <citation type="submission" date="2018-10" db="EMBL/GenBank/DDBJ databases">
        <title>Genomic Encyclopedia of Type Strains, Phase IV (KMG-IV): sequencing the most valuable type-strain genomes for metagenomic binning, comparative biology and taxonomic classification.</title>
        <authorList>
            <person name="Goeker M."/>
        </authorList>
    </citation>
    <scope>NUCLEOTIDE SEQUENCE [LARGE SCALE GENOMIC DNA]</scope>
    <source>
        <strain evidence="4 5">DSM 23841</strain>
    </source>
</reference>
<dbReference type="Pfam" id="PF12796">
    <property type="entry name" value="Ank_2"/>
    <property type="match status" value="1"/>
</dbReference>
<keyword evidence="2 3" id="KW-0040">ANK repeat</keyword>
<dbReference type="InterPro" id="IPR036770">
    <property type="entry name" value="Ankyrin_rpt-contain_sf"/>
</dbReference>
<dbReference type="GO" id="GO:0085020">
    <property type="term" value="P:protein K6-linked ubiquitination"/>
    <property type="evidence" value="ECO:0007669"/>
    <property type="project" value="TreeGrafter"/>
</dbReference>
<evidence type="ECO:0000313" key="4">
    <source>
        <dbReference type="EMBL" id="RKT61937.1"/>
    </source>
</evidence>
<protein>
    <submittedName>
        <fullName evidence="4">Uncharacterized protein</fullName>
    </submittedName>
</protein>
<evidence type="ECO:0000313" key="5">
    <source>
        <dbReference type="Proteomes" id="UP000270626"/>
    </source>
</evidence>
<proteinExistence type="predicted"/>
<name>A0A495WKY8_9RHOO</name>
<evidence type="ECO:0000256" key="1">
    <source>
        <dbReference type="ARBA" id="ARBA00022737"/>
    </source>
</evidence>
<feature type="repeat" description="ANK" evidence="3">
    <location>
        <begin position="45"/>
        <end position="73"/>
    </location>
</feature>
<dbReference type="OrthoDB" id="9180058at2"/>
<dbReference type="Gene3D" id="1.25.40.20">
    <property type="entry name" value="Ankyrin repeat-containing domain"/>
    <property type="match status" value="1"/>
</dbReference>
<dbReference type="PROSITE" id="PS50297">
    <property type="entry name" value="ANK_REP_REGION"/>
    <property type="match status" value="1"/>
</dbReference>
<dbReference type="PROSITE" id="PS50088">
    <property type="entry name" value="ANK_REPEAT"/>
    <property type="match status" value="1"/>
</dbReference>
<dbReference type="InterPro" id="IPR002110">
    <property type="entry name" value="Ankyrin_rpt"/>
</dbReference>
<gene>
    <name evidence="4" type="ORF">DFR40_0501</name>
</gene>
<accession>A0A495WKY8</accession>
<dbReference type="Proteomes" id="UP000270626">
    <property type="component" value="Unassembled WGS sequence"/>
</dbReference>
<dbReference type="GO" id="GO:0004842">
    <property type="term" value="F:ubiquitin-protein transferase activity"/>
    <property type="evidence" value="ECO:0007669"/>
    <property type="project" value="TreeGrafter"/>
</dbReference>
<dbReference type="AlphaFoldDB" id="A0A495WKY8"/>
<sequence length="208" mass="22169">MGTNRFGANELIEAIRANSLHRVVAALDDGADIEAADIHGIAGLPLRTACFTGNVPIIRELINRGADINAPTTDGPGAPLRLALRAGHTEIAALLLAHHAQIPFDLDIPPSIFERAKEISSGGVETLDVPMLEFERHDFPTPAPAASQPAAEAHGNVIEFVNALPEEAIEQVDMKGVYGVDTNILAVDFERNSGAWEKVDSATETKKL</sequence>